<sequence length="161" mass="17039">MPRHRSSTQKVVRRVHPPHHHHSPPPVPPSHPPCPFFIAIGLLLSPTNPSPVLHHHTIEHLGAATSCFSALAPTPADTPKSAVAPRARSPPASPAPLSASLAAVAPGRVPRSRARAPPSPPPITGPVGDHLLHPFKGLRLTSFKSIHSSILNRHINVPIPS</sequence>
<evidence type="ECO:0000313" key="2">
    <source>
        <dbReference type="EnsemblPlants" id="OMERI05G19660.2"/>
    </source>
</evidence>
<name>A0A0E0DTK6_9ORYZ</name>
<keyword evidence="3" id="KW-1185">Reference proteome</keyword>
<reference evidence="2" key="2">
    <citation type="submission" date="2018-05" db="EMBL/GenBank/DDBJ databases">
        <title>OmerRS3 (Oryza meridionalis Reference Sequence Version 3).</title>
        <authorList>
            <person name="Zhang J."/>
            <person name="Kudrna D."/>
            <person name="Lee S."/>
            <person name="Talag J."/>
            <person name="Welchert J."/>
            <person name="Wing R.A."/>
        </authorList>
    </citation>
    <scope>NUCLEOTIDE SEQUENCE [LARGE SCALE GENOMIC DNA]</scope>
    <source>
        <strain evidence="2">cv. OR44</strain>
    </source>
</reference>
<evidence type="ECO:0000256" key="1">
    <source>
        <dbReference type="SAM" id="MobiDB-lite"/>
    </source>
</evidence>
<accession>A0A0E0DTK6</accession>
<feature type="region of interest" description="Disordered" evidence="1">
    <location>
        <begin position="1"/>
        <end position="29"/>
    </location>
</feature>
<evidence type="ECO:0000313" key="3">
    <source>
        <dbReference type="Proteomes" id="UP000008021"/>
    </source>
</evidence>
<reference evidence="2" key="1">
    <citation type="submission" date="2015-04" db="UniProtKB">
        <authorList>
            <consortium name="EnsemblPlants"/>
        </authorList>
    </citation>
    <scope>IDENTIFICATION</scope>
</reference>
<dbReference type="HOGENOM" id="CLU_1646390_0_0_1"/>
<feature type="compositionally biased region" description="Basic residues" evidence="1">
    <location>
        <begin position="1"/>
        <end position="23"/>
    </location>
</feature>
<organism evidence="2">
    <name type="scientific">Oryza meridionalis</name>
    <dbReference type="NCBI Taxonomy" id="40149"/>
    <lineage>
        <taxon>Eukaryota</taxon>
        <taxon>Viridiplantae</taxon>
        <taxon>Streptophyta</taxon>
        <taxon>Embryophyta</taxon>
        <taxon>Tracheophyta</taxon>
        <taxon>Spermatophyta</taxon>
        <taxon>Magnoliopsida</taxon>
        <taxon>Liliopsida</taxon>
        <taxon>Poales</taxon>
        <taxon>Poaceae</taxon>
        <taxon>BOP clade</taxon>
        <taxon>Oryzoideae</taxon>
        <taxon>Oryzeae</taxon>
        <taxon>Oryzinae</taxon>
        <taxon>Oryza</taxon>
    </lineage>
</organism>
<proteinExistence type="predicted"/>
<dbReference type="AlphaFoldDB" id="A0A0E0DTK6"/>
<dbReference type="Gramene" id="OMERI05G19660.2">
    <property type="protein sequence ID" value="OMERI05G19660.2"/>
    <property type="gene ID" value="OMERI05G19660"/>
</dbReference>
<feature type="region of interest" description="Disordered" evidence="1">
    <location>
        <begin position="73"/>
        <end position="127"/>
    </location>
</feature>
<dbReference type="EnsemblPlants" id="OMERI05G19660.2">
    <property type="protein sequence ID" value="OMERI05G19660.2"/>
    <property type="gene ID" value="OMERI05G19660"/>
</dbReference>
<protein>
    <submittedName>
        <fullName evidence="2">Uncharacterized protein</fullName>
    </submittedName>
</protein>
<dbReference type="Proteomes" id="UP000008021">
    <property type="component" value="Chromosome 5"/>
</dbReference>
<feature type="compositionally biased region" description="Low complexity" evidence="1">
    <location>
        <begin position="81"/>
        <end position="109"/>
    </location>
</feature>